<accession>S6AZH5</accession>
<sequence>MMNISNVNTIRANDVAIMKSDCFSVSFVVLTSLDASAATGATVSSCLPCCSVYFDSASLSFTKMSRYQSAFDFMVSANLTRSLRICSCASSDPVSRFFLNLAPAVALSLSSAHSSISASNSSLVMLTGRP</sequence>
<dbReference type="AlphaFoldDB" id="S6AZH5"/>
<organism evidence="1">
    <name type="scientific">Babesia bovis</name>
    <dbReference type="NCBI Taxonomy" id="5865"/>
    <lineage>
        <taxon>Eukaryota</taxon>
        <taxon>Sar</taxon>
        <taxon>Alveolata</taxon>
        <taxon>Apicomplexa</taxon>
        <taxon>Aconoidasida</taxon>
        <taxon>Piroplasmida</taxon>
        <taxon>Babesiidae</taxon>
        <taxon>Babesia</taxon>
    </lineage>
</organism>
<reference evidence="1" key="1">
    <citation type="journal article" date="2014" name="BMC Genomics">
        <title>The Babesia bovis gene and promoter model: an update from full-length EST analysis.</title>
        <authorList>
            <person name="Yamagishi J."/>
            <person name="Wakaguri H."/>
            <person name="Yokoyama N."/>
            <person name="Yamashita R."/>
            <person name="Suzuki Y."/>
            <person name="Xuan X."/>
            <person name="Igarashi I."/>
        </authorList>
    </citation>
    <scope>NUCLEOTIDE SEQUENCE</scope>
    <source>
        <strain evidence="1">Texas</strain>
    </source>
</reference>
<protein>
    <submittedName>
        <fullName evidence="1">Uncharacterized protein</fullName>
    </submittedName>
</protein>
<dbReference type="EMBL" id="AK440649">
    <property type="protein sequence ID" value="BAN64443.1"/>
    <property type="molecule type" value="mRNA"/>
</dbReference>
<proteinExistence type="evidence at transcript level"/>
<evidence type="ECO:0000313" key="1">
    <source>
        <dbReference type="EMBL" id="BAN64443.1"/>
    </source>
</evidence>
<name>S6AZH5_BABBO</name>